<feature type="chain" id="PRO_5015318062" description="Outer membrane protein transport protein (OMPP1/FadL/TodX)" evidence="8">
    <location>
        <begin position="23"/>
        <end position="395"/>
    </location>
</feature>
<sequence>MKKSTLLKGATILTLSGTTAIAGGLDRSGQPTNIIFEEGRYLEFSVGDVNPSVNGTDPTGTATGDGPSDYVTFGAAFRDDLKGGLSYALILDEPYGSDTGYPLNTSLYQGLSSDLNSEAVTALLRMEMQSGFSVYGGLKIQRVESEAFIPEESFEAVVAARLRAAGAAAAIPLAQAAISDYTVNASSDTGYGYVAGIAYERPEIAMRVALTYHSEVEHENTTTETLTFFNQAAPATPSVLSRTTTVTTDFPQAFNLDFQTGIAADTLLFGRIRWAEYSDFTLDPPAYRAATGRALASFSEDAWSYQLGIGRRFNENWSAAFSVSYEEEGPTTTASALSPVNGRIGYTLGATYTLDNMRITGGINYTDLGDLSTTSTGTFRDNDSLSFGLRIGFQL</sequence>
<comment type="subcellular location">
    <subcellularLocation>
        <location evidence="1">Cell outer membrane</location>
        <topology evidence="1">Multi-pass membrane protein</topology>
    </subcellularLocation>
</comment>
<name>A0A2R8AAK2_9RHOB</name>
<evidence type="ECO:0000256" key="3">
    <source>
        <dbReference type="ARBA" id="ARBA00022452"/>
    </source>
</evidence>
<keyword evidence="6" id="KW-0472">Membrane</keyword>
<dbReference type="OrthoDB" id="6679728at2"/>
<dbReference type="EMBL" id="OMKW01000002">
    <property type="protein sequence ID" value="SPF29267.1"/>
    <property type="molecule type" value="Genomic_DNA"/>
</dbReference>
<evidence type="ECO:0008006" key="11">
    <source>
        <dbReference type="Google" id="ProtNLM"/>
    </source>
</evidence>
<gene>
    <name evidence="9" type="ORF">POI8812_01574</name>
</gene>
<dbReference type="PANTHER" id="PTHR35093">
    <property type="entry name" value="OUTER MEMBRANE PROTEIN NMB0088-RELATED"/>
    <property type="match status" value="1"/>
</dbReference>
<dbReference type="PANTHER" id="PTHR35093:SF8">
    <property type="entry name" value="OUTER MEMBRANE PROTEIN NMB0088-RELATED"/>
    <property type="match status" value="1"/>
</dbReference>
<accession>A0A2R8AAK2</accession>
<reference evidence="9 10" key="1">
    <citation type="submission" date="2018-03" db="EMBL/GenBank/DDBJ databases">
        <authorList>
            <person name="Keele B.F."/>
        </authorList>
    </citation>
    <scope>NUCLEOTIDE SEQUENCE [LARGE SCALE GENOMIC DNA]</scope>
    <source>
        <strain evidence="9 10">CeCT 8812</strain>
    </source>
</reference>
<dbReference type="SUPFAM" id="SSF56935">
    <property type="entry name" value="Porins"/>
    <property type="match status" value="1"/>
</dbReference>
<keyword evidence="7" id="KW-0998">Cell outer membrane</keyword>
<dbReference type="GO" id="GO:0015483">
    <property type="term" value="F:long-chain fatty acid transporting porin activity"/>
    <property type="evidence" value="ECO:0007669"/>
    <property type="project" value="TreeGrafter"/>
</dbReference>
<evidence type="ECO:0000256" key="7">
    <source>
        <dbReference type="ARBA" id="ARBA00023237"/>
    </source>
</evidence>
<feature type="signal peptide" evidence="8">
    <location>
        <begin position="1"/>
        <end position="22"/>
    </location>
</feature>
<keyword evidence="4" id="KW-0812">Transmembrane</keyword>
<dbReference type="Proteomes" id="UP000244932">
    <property type="component" value="Unassembled WGS sequence"/>
</dbReference>
<keyword evidence="10" id="KW-1185">Reference proteome</keyword>
<dbReference type="AlphaFoldDB" id="A0A2R8AAK2"/>
<evidence type="ECO:0000313" key="9">
    <source>
        <dbReference type="EMBL" id="SPF29267.1"/>
    </source>
</evidence>
<keyword evidence="5 8" id="KW-0732">Signal</keyword>
<evidence type="ECO:0000256" key="6">
    <source>
        <dbReference type="ARBA" id="ARBA00023136"/>
    </source>
</evidence>
<evidence type="ECO:0000256" key="1">
    <source>
        <dbReference type="ARBA" id="ARBA00004571"/>
    </source>
</evidence>
<evidence type="ECO:0000256" key="4">
    <source>
        <dbReference type="ARBA" id="ARBA00022692"/>
    </source>
</evidence>
<dbReference type="Gene3D" id="2.40.160.60">
    <property type="entry name" value="Outer membrane protein transport protein (OMPP1/FadL/TodX)"/>
    <property type="match status" value="1"/>
</dbReference>
<proteinExistence type="inferred from homology"/>
<dbReference type="InterPro" id="IPR005017">
    <property type="entry name" value="OMPP1/FadL/TodX"/>
</dbReference>
<evidence type="ECO:0000256" key="5">
    <source>
        <dbReference type="ARBA" id="ARBA00022729"/>
    </source>
</evidence>
<dbReference type="RefSeq" id="WP_108781978.1">
    <property type="nucleotide sequence ID" value="NZ_OMKW01000002.1"/>
</dbReference>
<evidence type="ECO:0000313" key="10">
    <source>
        <dbReference type="Proteomes" id="UP000244932"/>
    </source>
</evidence>
<protein>
    <recommendedName>
        <fullName evidence="11">Outer membrane protein transport protein (OMPP1/FadL/TodX)</fullName>
    </recommendedName>
</protein>
<dbReference type="GO" id="GO:0009279">
    <property type="term" value="C:cell outer membrane"/>
    <property type="evidence" value="ECO:0007669"/>
    <property type="project" value="UniProtKB-SubCell"/>
</dbReference>
<keyword evidence="3" id="KW-1134">Transmembrane beta strand</keyword>
<organism evidence="9 10">
    <name type="scientific">Pontivivens insulae</name>
    <dbReference type="NCBI Taxonomy" id="1639689"/>
    <lineage>
        <taxon>Bacteria</taxon>
        <taxon>Pseudomonadati</taxon>
        <taxon>Pseudomonadota</taxon>
        <taxon>Alphaproteobacteria</taxon>
        <taxon>Rhodobacterales</taxon>
        <taxon>Paracoccaceae</taxon>
        <taxon>Pontivivens</taxon>
    </lineage>
</organism>
<evidence type="ECO:0000256" key="2">
    <source>
        <dbReference type="ARBA" id="ARBA00008163"/>
    </source>
</evidence>
<comment type="similarity">
    <text evidence="2">Belongs to the OmpP1/FadL family.</text>
</comment>
<evidence type="ECO:0000256" key="8">
    <source>
        <dbReference type="SAM" id="SignalP"/>
    </source>
</evidence>